<name>A0A328PTV0_9MOLU</name>
<dbReference type="InterPro" id="IPR048923">
    <property type="entry name" value="RE_NgoFVII_C"/>
</dbReference>
<comment type="caution">
    <text evidence="2">The sequence shown here is derived from an EMBL/GenBank/DDBJ whole genome shotgun (WGS) entry which is preliminary data.</text>
</comment>
<keyword evidence="3" id="KW-1185">Reference proteome</keyword>
<feature type="domain" description="Restriction endonuclease type II NgoFVII C-terminal B3-like DNA-binding" evidence="1">
    <location>
        <begin position="42"/>
        <end position="163"/>
    </location>
</feature>
<proteinExistence type="predicted"/>
<dbReference type="Proteomes" id="UP000249762">
    <property type="component" value="Unassembled WGS sequence"/>
</dbReference>
<dbReference type="OrthoDB" id="4404208at2"/>
<dbReference type="RefSeq" id="WP_112665631.1">
    <property type="nucleotide sequence ID" value="NZ_QKVO01000011.1"/>
</dbReference>
<evidence type="ECO:0000259" key="1">
    <source>
        <dbReference type="Pfam" id="PF20731"/>
    </source>
</evidence>
<gene>
    <name evidence="2" type="ORF">DNK47_02460</name>
</gene>
<sequence>MSENREELTLTEVKKAKVLQTIVLPLIVPTESEVLNSANLDLSKSDLNACYSKSSNGQSGKKQSWYDVQLIVNFQGDLPSRKEWFYMVTDDGDLFKACFTGKRVKRLCTFENKKIIGVWIKERLVEWEALESFKFVHQDQKRSGIITKETLDFYGGDTIYIKKTNKTKKDEDGITRDIWLISFPYRLYSAEGEECLSDTEF</sequence>
<dbReference type="Pfam" id="PF20731">
    <property type="entry name" value="RE_NgoFVII_C"/>
    <property type="match status" value="1"/>
</dbReference>
<dbReference type="AlphaFoldDB" id="A0A328PTV0"/>
<reference evidence="3" key="1">
    <citation type="submission" date="2018-06" db="EMBL/GenBank/DDBJ databases">
        <authorList>
            <person name="Martinez Ocampo F."/>
            <person name="Quiroz Castaneda R.E."/>
            <person name="Rojas Lopez X."/>
        </authorList>
    </citation>
    <scope>NUCLEOTIDE SEQUENCE [LARGE SCALE GENOMIC DNA]</scope>
    <source>
        <strain evidence="3">INIFAP02</strain>
    </source>
</reference>
<evidence type="ECO:0000313" key="3">
    <source>
        <dbReference type="Proteomes" id="UP000249762"/>
    </source>
</evidence>
<dbReference type="EMBL" id="QKVO01000011">
    <property type="protein sequence ID" value="RAO94911.1"/>
    <property type="molecule type" value="Genomic_DNA"/>
</dbReference>
<organism evidence="2 3">
    <name type="scientific">Mycoplasma wenyonii</name>
    <dbReference type="NCBI Taxonomy" id="65123"/>
    <lineage>
        <taxon>Bacteria</taxon>
        <taxon>Bacillati</taxon>
        <taxon>Mycoplasmatota</taxon>
        <taxon>Mollicutes</taxon>
        <taxon>Mycoplasmataceae</taxon>
        <taxon>Mycoplasma</taxon>
    </lineage>
</organism>
<evidence type="ECO:0000313" key="2">
    <source>
        <dbReference type="EMBL" id="RAO94911.1"/>
    </source>
</evidence>
<accession>A0A328PTV0</accession>
<protein>
    <recommendedName>
        <fullName evidence="1">Restriction endonuclease type II NgoFVII C-terminal B3-like DNA-binding domain-containing protein</fullName>
    </recommendedName>
</protein>